<keyword evidence="3" id="KW-1185">Reference proteome</keyword>
<evidence type="ECO:0000313" key="2">
    <source>
        <dbReference type="EMBL" id="TTG62692.1"/>
    </source>
</evidence>
<organism evidence="2 3">
    <name type="scientific">Bagarius yarrelli</name>
    <name type="common">Goonch</name>
    <name type="synonym">Bagrus yarrelli</name>
    <dbReference type="NCBI Taxonomy" id="175774"/>
    <lineage>
        <taxon>Eukaryota</taxon>
        <taxon>Metazoa</taxon>
        <taxon>Chordata</taxon>
        <taxon>Craniata</taxon>
        <taxon>Vertebrata</taxon>
        <taxon>Euteleostomi</taxon>
        <taxon>Actinopterygii</taxon>
        <taxon>Neopterygii</taxon>
        <taxon>Teleostei</taxon>
        <taxon>Ostariophysi</taxon>
        <taxon>Siluriformes</taxon>
        <taxon>Sisoridae</taxon>
        <taxon>Sisorinae</taxon>
        <taxon>Bagarius</taxon>
    </lineage>
</organism>
<comment type="caution">
    <text evidence="2">The sequence shown here is derived from an EMBL/GenBank/DDBJ whole genome shotgun (WGS) entry which is preliminary data.</text>
</comment>
<name>A0A556VBD8_BAGYA</name>
<feature type="compositionally biased region" description="Basic and acidic residues" evidence="1">
    <location>
        <begin position="24"/>
        <end position="38"/>
    </location>
</feature>
<evidence type="ECO:0000313" key="3">
    <source>
        <dbReference type="Proteomes" id="UP000319801"/>
    </source>
</evidence>
<dbReference type="EMBL" id="VCAZ01000203">
    <property type="protein sequence ID" value="TTG62692.1"/>
    <property type="molecule type" value="Genomic_DNA"/>
</dbReference>
<feature type="region of interest" description="Disordered" evidence="1">
    <location>
        <begin position="1"/>
        <end position="38"/>
    </location>
</feature>
<dbReference type="Proteomes" id="UP000319801">
    <property type="component" value="Unassembled WGS sequence"/>
</dbReference>
<accession>A0A556VBD8</accession>
<evidence type="ECO:0000256" key="1">
    <source>
        <dbReference type="SAM" id="MobiDB-lite"/>
    </source>
</evidence>
<dbReference type="AlphaFoldDB" id="A0A556VBD8"/>
<sequence>MPLHQISVIPRDVTSSRGSGSSGKAKDKDKDKDRDKQNWHGDVIQPCFFCISYLLSLPRTTIRFLTSFIPVCLSNFSDRAMPLPCSKD</sequence>
<gene>
    <name evidence="2" type="ORF">Baya_15084</name>
</gene>
<proteinExistence type="predicted"/>
<protein>
    <submittedName>
        <fullName evidence="2">Uncharacterized protein</fullName>
    </submittedName>
</protein>
<reference evidence="2 3" key="1">
    <citation type="journal article" date="2019" name="Genome Biol. Evol.">
        <title>Whole-Genome Sequencing of the Giant Devil Catfish, Bagarius yarrelli.</title>
        <authorList>
            <person name="Jiang W."/>
            <person name="Lv Y."/>
            <person name="Cheng L."/>
            <person name="Yang K."/>
            <person name="Chao B."/>
            <person name="Wang X."/>
            <person name="Li Y."/>
            <person name="Pan X."/>
            <person name="You X."/>
            <person name="Zhang Y."/>
            <person name="Yang J."/>
            <person name="Li J."/>
            <person name="Zhang X."/>
            <person name="Liu S."/>
            <person name="Sun C."/>
            <person name="Yang J."/>
            <person name="Shi Q."/>
        </authorList>
    </citation>
    <scope>NUCLEOTIDE SEQUENCE [LARGE SCALE GENOMIC DNA]</scope>
    <source>
        <strain evidence="2">JWS20170419001</strain>
        <tissue evidence="2">Muscle</tissue>
    </source>
</reference>